<dbReference type="GO" id="GO:0005886">
    <property type="term" value="C:plasma membrane"/>
    <property type="evidence" value="ECO:0007669"/>
    <property type="project" value="TreeGrafter"/>
</dbReference>
<dbReference type="EMBL" id="CP066167">
    <property type="protein sequence ID" value="QQD18265.1"/>
    <property type="molecule type" value="Genomic_DNA"/>
</dbReference>
<feature type="transmembrane region" description="Helical" evidence="5">
    <location>
        <begin position="459"/>
        <end position="477"/>
    </location>
</feature>
<reference evidence="6 7" key="1">
    <citation type="submission" date="2020-12" db="EMBL/GenBank/DDBJ databases">
        <authorList>
            <person name="Shan Y."/>
        </authorList>
    </citation>
    <scope>NUCLEOTIDE SEQUENCE [LARGE SCALE GENOMIC DNA]</scope>
    <source>
        <strain evidence="7">csc3.9</strain>
    </source>
</reference>
<comment type="subcellular location">
    <subcellularLocation>
        <location evidence="1">Membrane</location>
        <topology evidence="1">Multi-pass membrane protein</topology>
    </subcellularLocation>
</comment>
<feature type="transmembrane region" description="Helical" evidence="5">
    <location>
        <begin position="64"/>
        <end position="80"/>
    </location>
</feature>
<accession>A0A7T4R0N8</accession>
<feature type="transmembrane region" description="Helical" evidence="5">
    <location>
        <begin position="181"/>
        <end position="202"/>
    </location>
</feature>
<evidence type="ECO:0000256" key="5">
    <source>
        <dbReference type="SAM" id="Phobius"/>
    </source>
</evidence>
<feature type="transmembrane region" description="Helical" evidence="5">
    <location>
        <begin position="361"/>
        <end position="388"/>
    </location>
</feature>
<gene>
    <name evidence="6" type="ORF">I6N98_18335</name>
</gene>
<dbReference type="PANTHER" id="PTHR10283:SF82">
    <property type="entry name" value="SOLUTE CARRIER FAMILY 13 MEMBER 2"/>
    <property type="match status" value="1"/>
</dbReference>
<dbReference type="CDD" id="cd01115">
    <property type="entry name" value="SLC13_permease"/>
    <property type="match status" value="1"/>
</dbReference>
<evidence type="ECO:0000256" key="1">
    <source>
        <dbReference type="ARBA" id="ARBA00004141"/>
    </source>
</evidence>
<evidence type="ECO:0000313" key="6">
    <source>
        <dbReference type="EMBL" id="QQD18265.1"/>
    </source>
</evidence>
<dbReference type="GO" id="GO:0008514">
    <property type="term" value="F:organic anion transmembrane transporter activity"/>
    <property type="evidence" value="ECO:0007669"/>
    <property type="project" value="UniProtKB-ARBA"/>
</dbReference>
<feature type="transmembrane region" description="Helical" evidence="5">
    <location>
        <begin position="222"/>
        <end position="244"/>
    </location>
</feature>
<dbReference type="AlphaFoldDB" id="A0A7T4R0N8"/>
<dbReference type="InterPro" id="IPR001898">
    <property type="entry name" value="SLC13A/DASS"/>
</dbReference>
<dbReference type="RefSeq" id="WP_198569763.1">
    <property type="nucleotide sequence ID" value="NZ_CP066167.1"/>
</dbReference>
<dbReference type="Proteomes" id="UP000596063">
    <property type="component" value="Chromosome"/>
</dbReference>
<feature type="transmembrane region" description="Helical" evidence="5">
    <location>
        <begin position="329"/>
        <end position="355"/>
    </location>
</feature>
<sequence length="481" mass="50013">MRNKDEQPDNSFDPARVKALGAVVGIAAFAVTAILPAPEGLSPAGWITLGMALLMAAWWSTEVLPIPATALLPVVILPLFEVQPIKAVTGSYGHPIVFLFMGGFLLGIAMQRCNLHQRIALLILGWAGTQPRFQIAGFMLATAFLSMWVSNTATSIMMLPIALSVLSYYSGDDLAHRHYRVVLLLGVAYAASIGGMATLIGTPPNALLAAYLKDHAGIEIGFAQWMLVGLPVSAVMLLACWWWLCRGPLPVATAQVDAGLGDAIEGQGPMSSAEKRVLVVFALTALAWIVRPLLEELVPGLSDTGIAIAAGVVLFMLPSGDGSTRLLDWPAAAALPWGVLLLFGGGLALAGAIALSGLAEWIAGGLSSVSGASILLVTLLIVTVIIFLTEISSNTATTAAFLPLLGALAMAQDISPLLCAAPAALAASCAFMMPVATPPNAVIYASGHVQIGDMIKHGLVINLIAIALVTLAARLLLPVVF</sequence>
<dbReference type="PANTHER" id="PTHR10283">
    <property type="entry name" value="SOLUTE CARRIER FAMILY 13 MEMBER"/>
    <property type="match status" value="1"/>
</dbReference>
<feature type="transmembrane region" description="Helical" evidence="5">
    <location>
        <begin position="424"/>
        <end position="447"/>
    </location>
</feature>
<evidence type="ECO:0000256" key="2">
    <source>
        <dbReference type="ARBA" id="ARBA00022692"/>
    </source>
</evidence>
<feature type="transmembrane region" description="Helical" evidence="5">
    <location>
        <begin position="92"/>
        <end position="109"/>
    </location>
</feature>
<proteinExistence type="predicted"/>
<keyword evidence="7" id="KW-1185">Reference proteome</keyword>
<feature type="transmembrane region" description="Helical" evidence="5">
    <location>
        <begin position="20"/>
        <end position="37"/>
    </location>
</feature>
<dbReference type="Pfam" id="PF00939">
    <property type="entry name" value="Na_sulph_symp"/>
    <property type="match status" value="1"/>
</dbReference>
<evidence type="ECO:0000256" key="4">
    <source>
        <dbReference type="ARBA" id="ARBA00023136"/>
    </source>
</evidence>
<feature type="transmembrane region" description="Helical" evidence="5">
    <location>
        <begin position="277"/>
        <end position="294"/>
    </location>
</feature>
<organism evidence="6 7">
    <name type="scientific">Spongiibacter nanhainus</name>
    <dbReference type="NCBI Taxonomy" id="2794344"/>
    <lineage>
        <taxon>Bacteria</taxon>
        <taxon>Pseudomonadati</taxon>
        <taxon>Pseudomonadota</taxon>
        <taxon>Gammaproteobacteria</taxon>
        <taxon>Cellvibrionales</taxon>
        <taxon>Spongiibacteraceae</taxon>
        <taxon>Spongiibacter</taxon>
    </lineage>
</organism>
<dbReference type="KEGG" id="snan:I6N98_18335"/>
<keyword evidence="2 5" id="KW-0812">Transmembrane</keyword>
<dbReference type="GO" id="GO:1905039">
    <property type="term" value="P:carboxylic acid transmembrane transport"/>
    <property type="evidence" value="ECO:0007669"/>
    <property type="project" value="UniProtKB-ARBA"/>
</dbReference>
<keyword evidence="3 5" id="KW-1133">Transmembrane helix</keyword>
<evidence type="ECO:0000256" key="3">
    <source>
        <dbReference type="ARBA" id="ARBA00022989"/>
    </source>
</evidence>
<feature type="transmembrane region" description="Helical" evidence="5">
    <location>
        <begin position="147"/>
        <end position="169"/>
    </location>
</feature>
<keyword evidence="4 5" id="KW-0472">Membrane</keyword>
<evidence type="ECO:0000313" key="7">
    <source>
        <dbReference type="Proteomes" id="UP000596063"/>
    </source>
</evidence>
<protein>
    <submittedName>
        <fullName evidence="6">DASS family sodium-coupled anion symporter</fullName>
    </submittedName>
</protein>
<name>A0A7T4R0N8_9GAMM</name>
<dbReference type="NCBIfam" id="TIGR00785">
    <property type="entry name" value="dass"/>
    <property type="match status" value="1"/>
</dbReference>